<dbReference type="KEGG" id="lst:LSS_17944"/>
<dbReference type="EMBL" id="CP006694">
    <property type="protein sequence ID" value="EKT85347.1"/>
    <property type="molecule type" value="Genomic_DNA"/>
</dbReference>
<dbReference type="AlphaFoldDB" id="K8Y3S1"/>
<name>K8Y3S1_9LEPT</name>
<gene>
    <name evidence="1" type="ORF">LSS_17944</name>
</gene>
<evidence type="ECO:0000313" key="2">
    <source>
        <dbReference type="Proteomes" id="UP000035800"/>
    </source>
</evidence>
<reference evidence="1 2" key="1">
    <citation type="journal article" date="2012" name="Gene">
        <title>Sequence of Leptospira santarosai serovar Shermani genome and prediction of virulence-associated genes.</title>
        <authorList>
            <person name="Chou L.F."/>
            <person name="Chen Y.T."/>
            <person name="Lu C.W."/>
            <person name="Ko Y.C."/>
            <person name="Tang C.Y."/>
            <person name="Pan M.J."/>
            <person name="Tian Y.C."/>
            <person name="Chiu C.H."/>
            <person name="Hung C.C."/>
            <person name="Yang C.W."/>
        </authorList>
    </citation>
    <scope>NUCLEOTIDE SEQUENCE [LARGE SCALE GENOMIC DNA]</scope>
    <source>
        <strain evidence="1">LT 821</strain>
    </source>
</reference>
<dbReference type="Proteomes" id="UP000035800">
    <property type="component" value="Chromosome I"/>
</dbReference>
<proteinExistence type="predicted"/>
<organism evidence="1 2">
    <name type="scientific">Leptospira santarosai serovar Shermani str. LT 821</name>
    <dbReference type="NCBI Taxonomy" id="758847"/>
    <lineage>
        <taxon>Bacteria</taxon>
        <taxon>Pseudomonadati</taxon>
        <taxon>Spirochaetota</taxon>
        <taxon>Spirochaetia</taxon>
        <taxon>Leptospirales</taxon>
        <taxon>Leptospiraceae</taxon>
        <taxon>Leptospira</taxon>
    </lineage>
</organism>
<protein>
    <submittedName>
        <fullName evidence="1">Uncharacterized protein</fullName>
    </submittedName>
</protein>
<reference evidence="1 2" key="2">
    <citation type="journal article" date="2014" name="Emerg. Microbes Infect.">
        <title>Potential impact on kidney infection: a whole-genome analysis of Leptospira santarosai serovar Shermani.</title>
        <authorList>
            <person name="Chou L.F."/>
            <person name="Chen T.W."/>
            <person name="Ko Y.C."/>
            <person name="Pan M.J."/>
            <person name="Tian Y.C."/>
            <person name="Chiu C.H."/>
            <person name="Tang P."/>
            <person name="Hung C.C."/>
            <person name="Yang C.W."/>
        </authorList>
    </citation>
    <scope>NUCLEOTIDE SEQUENCE</scope>
    <source>
        <strain evidence="1 2">LT 821</strain>
    </source>
</reference>
<accession>K8Y3S1</accession>
<dbReference type="PATRIC" id="fig|758847.3.peg.3747"/>
<evidence type="ECO:0000313" key="1">
    <source>
        <dbReference type="EMBL" id="EKT85347.1"/>
    </source>
</evidence>
<sequence>MKSKDNDSKIRLPQKISVLQPIMNIRLFMKVPFQEIRNQ</sequence>